<gene>
    <name evidence="5" type="ORF">SAMN04487824_1335</name>
</gene>
<evidence type="ECO:0000256" key="3">
    <source>
        <dbReference type="ARBA" id="ARBA00023163"/>
    </source>
</evidence>
<dbReference type="Gene3D" id="1.10.10.10">
    <property type="entry name" value="Winged helix-like DNA-binding domain superfamily/Winged helix DNA-binding domain"/>
    <property type="match status" value="1"/>
</dbReference>
<keyword evidence="3" id="KW-0804">Transcription</keyword>
<dbReference type="EMBL" id="FMZL01000033">
    <property type="protein sequence ID" value="SDC65390.1"/>
    <property type="molecule type" value="Genomic_DNA"/>
</dbReference>
<dbReference type="STRING" id="604330.SAMN04489857_1333"/>
<sequence>MIQVNYQDSRPIYQQVHDGFRRQILAGVLRPGDQLPSVRELSTRLAVNPNTVQRAYRELEQEGCVYSVRGKGSFVADASDAARAHQAELLGRFDSLVQELQALGVTPEQLRQRLEGGTT</sequence>
<dbReference type="InterPro" id="IPR036388">
    <property type="entry name" value="WH-like_DNA-bd_sf"/>
</dbReference>
<evidence type="ECO:0000313" key="6">
    <source>
        <dbReference type="Proteomes" id="UP000198528"/>
    </source>
</evidence>
<dbReference type="GO" id="GO:0003700">
    <property type="term" value="F:DNA-binding transcription factor activity"/>
    <property type="evidence" value="ECO:0007669"/>
    <property type="project" value="InterPro"/>
</dbReference>
<dbReference type="InterPro" id="IPR000524">
    <property type="entry name" value="Tscrpt_reg_HTH_GntR"/>
</dbReference>
<proteinExistence type="predicted"/>
<keyword evidence="6" id="KW-1185">Reference proteome</keyword>
<name>A0A1G6NC29_9ACTN</name>
<dbReference type="Pfam" id="PF00392">
    <property type="entry name" value="GntR"/>
    <property type="match status" value="1"/>
</dbReference>
<dbReference type="AlphaFoldDB" id="A0A1G6NC29"/>
<dbReference type="InterPro" id="IPR036390">
    <property type="entry name" value="WH_DNA-bd_sf"/>
</dbReference>
<dbReference type="PANTHER" id="PTHR38445:SF9">
    <property type="entry name" value="HTH-TYPE TRANSCRIPTIONAL REPRESSOR YTRA"/>
    <property type="match status" value="1"/>
</dbReference>
<dbReference type="SMART" id="SM00345">
    <property type="entry name" value="HTH_GNTR"/>
    <property type="match status" value="1"/>
</dbReference>
<keyword evidence="1" id="KW-0805">Transcription regulation</keyword>
<dbReference type="GO" id="GO:0003677">
    <property type="term" value="F:DNA binding"/>
    <property type="evidence" value="ECO:0007669"/>
    <property type="project" value="UniProtKB-KW"/>
</dbReference>
<dbReference type="SUPFAM" id="SSF46785">
    <property type="entry name" value="Winged helix' DNA-binding domain"/>
    <property type="match status" value="1"/>
</dbReference>
<evidence type="ECO:0000256" key="2">
    <source>
        <dbReference type="ARBA" id="ARBA00023125"/>
    </source>
</evidence>
<dbReference type="PROSITE" id="PS50949">
    <property type="entry name" value="HTH_GNTR"/>
    <property type="match status" value="1"/>
</dbReference>
<dbReference type="PRINTS" id="PR00035">
    <property type="entry name" value="HTHGNTR"/>
</dbReference>
<accession>A0A1G6NC29</accession>
<dbReference type="Proteomes" id="UP000198528">
    <property type="component" value="Unassembled WGS sequence"/>
</dbReference>
<protein>
    <submittedName>
        <fullName evidence="5">GntR family transcriptional regulator</fullName>
    </submittedName>
</protein>
<evidence type="ECO:0000313" key="5">
    <source>
        <dbReference type="EMBL" id="SDC65390.1"/>
    </source>
</evidence>
<organism evidence="5 6">
    <name type="scientific">Parafannyhessea umbonata</name>
    <dbReference type="NCBI Taxonomy" id="604330"/>
    <lineage>
        <taxon>Bacteria</taxon>
        <taxon>Bacillati</taxon>
        <taxon>Actinomycetota</taxon>
        <taxon>Coriobacteriia</taxon>
        <taxon>Coriobacteriales</taxon>
        <taxon>Atopobiaceae</taxon>
        <taxon>Parafannyhessea</taxon>
    </lineage>
</organism>
<dbReference type="RefSeq" id="WP_090847795.1">
    <property type="nucleotide sequence ID" value="NZ_FMZL01000033.1"/>
</dbReference>
<reference evidence="6" key="1">
    <citation type="submission" date="2016-10" db="EMBL/GenBank/DDBJ databases">
        <authorList>
            <person name="Varghese N."/>
            <person name="Submissions S."/>
        </authorList>
    </citation>
    <scope>NUCLEOTIDE SEQUENCE [LARGE SCALE GENOMIC DNA]</scope>
    <source>
        <strain evidence="6">DSM 22619</strain>
    </source>
</reference>
<dbReference type="CDD" id="cd07377">
    <property type="entry name" value="WHTH_GntR"/>
    <property type="match status" value="1"/>
</dbReference>
<feature type="domain" description="HTH gntR-type" evidence="4">
    <location>
        <begin position="10"/>
        <end position="78"/>
    </location>
</feature>
<evidence type="ECO:0000256" key="1">
    <source>
        <dbReference type="ARBA" id="ARBA00023015"/>
    </source>
</evidence>
<evidence type="ECO:0000259" key="4">
    <source>
        <dbReference type="PROSITE" id="PS50949"/>
    </source>
</evidence>
<dbReference type="PANTHER" id="PTHR38445">
    <property type="entry name" value="HTH-TYPE TRANSCRIPTIONAL REPRESSOR YTRA"/>
    <property type="match status" value="1"/>
</dbReference>
<keyword evidence="2" id="KW-0238">DNA-binding</keyword>